<dbReference type="Pfam" id="PF04564">
    <property type="entry name" value="U-box"/>
    <property type="match status" value="1"/>
</dbReference>
<dbReference type="Proteomes" id="UP001604336">
    <property type="component" value="Unassembled WGS sequence"/>
</dbReference>
<dbReference type="InterPro" id="IPR011009">
    <property type="entry name" value="Kinase-like_dom_sf"/>
</dbReference>
<evidence type="ECO:0000313" key="12">
    <source>
        <dbReference type="EMBL" id="KAL2498947.1"/>
    </source>
</evidence>
<feature type="coiled-coil region" evidence="7">
    <location>
        <begin position="437"/>
        <end position="471"/>
    </location>
</feature>
<reference evidence="13" key="1">
    <citation type="submission" date="2024-07" db="EMBL/GenBank/DDBJ databases">
        <title>Two chromosome-level genome assemblies of Korean endemic species Abeliophyllum distichum and Forsythia ovata (Oleaceae).</title>
        <authorList>
            <person name="Jang H."/>
        </authorList>
    </citation>
    <scope>NUCLEOTIDE SEQUENCE [LARGE SCALE GENOMIC DNA]</scope>
</reference>
<name>A0ABD1SDX5_9LAMI</name>
<organism evidence="12 13">
    <name type="scientific">Abeliophyllum distichum</name>
    <dbReference type="NCBI Taxonomy" id="126358"/>
    <lineage>
        <taxon>Eukaryota</taxon>
        <taxon>Viridiplantae</taxon>
        <taxon>Streptophyta</taxon>
        <taxon>Embryophyta</taxon>
        <taxon>Tracheophyta</taxon>
        <taxon>Spermatophyta</taxon>
        <taxon>Magnoliopsida</taxon>
        <taxon>eudicotyledons</taxon>
        <taxon>Gunneridae</taxon>
        <taxon>Pentapetalae</taxon>
        <taxon>asterids</taxon>
        <taxon>lamiids</taxon>
        <taxon>Lamiales</taxon>
        <taxon>Oleaceae</taxon>
        <taxon>Forsythieae</taxon>
        <taxon>Abeliophyllum</taxon>
    </lineage>
</organism>
<dbReference type="CDD" id="cd16655">
    <property type="entry name" value="RING-Ubox_WDSUB1-like"/>
    <property type="match status" value="1"/>
</dbReference>
<dbReference type="EC" id="2.3.2.27" evidence="4"/>
<dbReference type="PROSITE" id="PS50011">
    <property type="entry name" value="PROTEIN_KINASE_DOM"/>
    <property type="match status" value="1"/>
</dbReference>
<dbReference type="PANTHER" id="PTHR45647">
    <property type="entry name" value="OS02G0152300 PROTEIN"/>
    <property type="match status" value="1"/>
</dbReference>
<dbReference type="InterPro" id="IPR000719">
    <property type="entry name" value="Prot_kinase_dom"/>
</dbReference>
<accession>A0ABD1SDX5</accession>
<evidence type="ECO:0000256" key="9">
    <source>
        <dbReference type="SAM" id="SignalP"/>
    </source>
</evidence>
<dbReference type="Gene3D" id="3.30.200.20">
    <property type="entry name" value="Phosphorylase Kinase, domain 1"/>
    <property type="match status" value="1"/>
</dbReference>
<comment type="catalytic activity">
    <reaction evidence="1">
        <text>S-ubiquitinyl-[E2 ubiquitin-conjugating enzyme]-L-cysteine + [acceptor protein]-L-lysine = [E2 ubiquitin-conjugating enzyme]-L-cysteine + N(6)-ubiquitinyl-[acceptor protein]-L-lysine.</text>
        <dbReference type="EC" id="2.3.2.27"/>
    </reaction>
</comment>
<keyword evidence="5" id="KW-0808">Transferase</keyword>
<dbReference type="PROSITE" id="PS51698">
    <property type="entry name" value="U_BOX"/>
    <property type="match status" value="1"/>
</dbReference>
<keyword evidence="12" id="KW-0418">Kinase</keyword>
<evidence type="ECO:0000256" key="8">
    <source>
        <dbReference type="SAM" id="MobiDB-lite"/>
    </source>
</evidence>
<dbReference type="Gene3D" id="1.10.510.10">
    <property type="entry name" value="Transferase(Phosphotransferase) domain 1"/>
    <property type="match status" value="1"/>
</dbReference>
<feature type="domain" description="Protein kinase" evidence="10">
    <location>
        <begin position="503"/>
        <end position="842"/>
    </location>
</feature>
<proteinExistence type="predicted"/>
<dbReference type="InterPro" id="IPR013083">
    <property type="entry name" value="Znf_RING/FYVE/PHD"/>
</dbReference>
<dbReference type="Pfam" id="PF07714">
    <property type="entry name" value="PK_Tyr_Ser-Thr"/>
    <property type="match status" value="1"/>
</dbReference>
<evidence type="ECO:0000256" key="6">
    <source>
        <dbReference type="ARBA" id="ARBA00022786"/>
    </source>
</evidence>
<dbReference type="SUPFAM" id="SSF57850">
    <property type="entry name" value="RING/U-box"/>
    <property type="match status" value="1"/>
</dbReference>
<evidence type="ECO:0000256" key="7">
    <source>
        <dbReference type="SAM" id="Coils"/>
    </source>
</evidence>
<feature type="domain" description="U-box" evidence="11">
    <location>
        <begin position="766"/>
        <end position="840"/>
    </location>
</feature>
<comment type="caution">
    <text evidence="12">The sequence shown here is derived from an EMBL/GenBank/DDBJ whole genome shotgun (WGS) entry which is preliminary data.</text>
</comment>
<dbReference type="SMART" id="SM00504">
    <property type="entry name" value="Ubox"/>
    <property type="match status" value="1"/>
</dbReference>
<evidence type="ECO:0000259" key="10">
    <source>
        <dbReference type="PROSITE" id="PS50011"/>
    </source>
</evidence>
<dbReference type="Gene3D" id="3.30.40.10">
    <property type="entry name" value="Zinc/RING finger domain, C3HC4 (zinc finger)"/>
    <property type="match status" value="1"/>
</dbReference>
<protein>
    <recommendedName>
        <fullName evidence="4">RING-type E3 ubiquitin transferase</fullName>
        <ecNumber evidence="4">2.3.2.27</ecNumber>
    </recommendedName>
</protein>
<dbReference type="AlphaFoldDB" id="A0ABD1SDX5"/>
<dbReference type="EMBL" id="JBFOLK010000007">
    <property type="protein sequence ID" value="KAL2498947.1"/>
    <property type="molecule type" value="Genomic_DNA"/>
</dbReference>
<keyword evidence="13" id="KW-1185">Reference proteome</keyword>
<evidence type="ECO:0000256" key="3">
    <source>
        <dbReference type="ARBA" id="ARBA00004906"/>
    </source>
</evidence>
<feature type="signal peptide" evidence="9">
    <location>
        <begin position="1"/>
        <end position="23"/>
    </location>
</feature>
<evidence type="ECO:0000256" key="2">
    <source>
        <dbReference type="ARBA" id="ARBA00003861"/>
    </source>
</evidence>
<dbReference type="GO" id="GO:0061630">
    <property type="term" value="F:ubiquitin protein ligase activity"/>
    <property type="evidence" value="ECO:0007669"/>
    <property type="project" value="UniProtKB-EC"/>
</dbReference>
<sequence>MMNGFPVLMVVFSFLWWFSQVGGGGGFLCYFLEQCKENKASIGEKIMEIQPEKVYVAIGRDLYDGLSTLQWVLRKWSNHSISIVILHAANNICKAYVYTPLGKLPASSVSEEKLKDLDKNEEANNDKILSQFIASCGEVKAEVFRLEKNEQPIYKQLVEIISSQRITKLVMSLTFMKSSAWKSRTAISGSFYVLRHKPNFCELFVISGGRLLSLREENDEGFIEDDRGNMVAKFTEKNGFRSLLGRIFSDGAINGHSPESPSSSSSSSRSNNSPDAWEKYSEEIEHYVNQLLALNEEEEDANYKALMENPADPVMQENMSGAERIEVLKLKIQRAEDAIQLNRKEANVNKEKRAKAEWAISLCNTRAMELEVCINEEVLKNADLKKELDSRKYELFDLQGEVEEKRSKLKSILELQRELSNKLQLSSSAKSLAEVQLEKAVRTRTNMVSEIEELRGQRDVIQRRIEFCREKDAIGSADGMDTSSFDYREFTAAEIRAATEDFSEGLRLKSRGQLTNVYKGRINHMTVAIKMYNSANAPSHEAFTAKVKILSEIRHPNILAMVGFCSELNCIIFEYMHNGCLHDALFLTERNSKGKNKALSWHARIRIAAEVCSALGFLHKAQPNPIIHGNLNPSNIFLDRNNVAKFYGLKPPWLYDNSHRKSDIQAFGNLVLQLLIGRNWGLPMDIAAIIGDLDHLAGEWPLDLAMELCSIAIRCLTTNEGVDEEWDIRLLIREIDKVKKNADQLVANGKYTPAIEEFIDMEDLSNVPSAFLCPIYQAVMQNPHLAADGFSYELDAIDGWLRTGHDTSPMTNLRLNHKLLTPNHTLRTLIQDWQNRRSAPPN</sequence>
<comment type="function">
    <text evidence="2">Functions as an E3 ubiquitin ligase.</text>
</comment>
<evidence type="ECO:0000256" key="4">
    <source>
        <dbReference type="ARBA" id="ARBA00012483"/>
    </source>
</evidence>
<dbReference type="InterPro" id="IPR051348">
    <property type="entry name" value="U-box_ubiquitin_ligases"/>
</dbReference>
<keyword evidence="7" id="KW-0175">Coiled coil</keyword>
<comment type="pathway">
    <text evidence="3">Protein modification; protein ubiquitination.</text>
</comment>
<evidence type="ECO:0000259" key="11">
    <source>
        <dbReference type="PROSITE" id="PS51698"/>
    </source>
</evidence>
<dbReference type="InterPro" id="IPR001245">
    <property type="entry name" value="Ser-Thr/Tyr_kinase_cat_dom"/>
</dbReference>
<dbReference type="PANTHER" id="PTHR45647:SF56">
    <property type="entry name" value="U-BOX DOMAIN-CONTAINING PROTEIN 50-RELATED"/>
    <property type="match status" value="1"/>
</dbReference>
<dbReference type="SUPFAM" id="SSF56112">
    <property type="entry name" value="Protein kinase-like (PK-like)"/>
    <property type="match status" value="1"/>
</dbReference>
<evidence type="ECO:0000256" key="1">
    <source>
        <dbReference type="ARBA" id="ARBA00000900"/>
    </source>
</evidence>
<evidence type="ECO:0000313" key="13">
    <source>
        <dbReference type="Proteomes" id="UP001604336"/>
    </source>
</evidence>
<dbReference type="GO" id="GO:0016301">
    <property type="term" value="F:kinase activity"/>
    <property type="evidence" value="ECO:0007669"/>
    <property type="project" value="UniProtKB-KW"/>
</dbReference>
<keyword evidence="6" id="KW-0833">Ubl conjugation pathway</keyword>
<feature type="chain" id="PRO_5044824101" description="RING-type E3 ubiquitin transferase" evidence="9">
    <location>
        <begin position="24"/>
        <end position="842"/>
    </location>
</feature>
<keyword evidence="9" id="KW-0732">Signal</keyword>
<gene>
    <name evidence="12" type="ORF">Adt_24497</name>
</gene>
<feature type="region of interest" description="Disordered" evidence="8">
    <location>
        <begin position="254"/>
        <end position="276"/>
    </location>
</feature>
<feature type="compositionally biased region" description="Low complexity" evidence="8">
    <location>
        <begin position="257"/>
        <end position="274"/>
    </location>
</feature>
<evidence type="ECO:0000256" key="5">
    <source>
        <dbReference type="ARBA" id="ARBA00022679"/>
    </source>
</evidence>
<dbReference type="InterPro" id="IPR003613">
    <property type="entry name" value="Ubox_domain"/>
</dbReference>